<protein>
    <recommendedName>
        <fullName evidence="3">Transposase</fullName>
    </recommendedName>
</protein>
<evidence type="ECO:0000313" key="2">
    <source>
        <dbReference type="Proteomes" id="UP000824334"/>
    </source>
</evidence>
<keyword evidence="2" id="KW-1185">Reference proteome</keyword>
<gene>
    <name evidence="1" type="ORF">KWG56_04120</name>
</gene>
<name>A0ABX8TIZ7_9CAUL</name>
<evidence type="ECO:0000313" key="1">
    <source>
        <dbReference type="EMBL" id="QYC11201.1"/>
    </source>
</evidence>
<accession>A0ABX8TIZ7</accession>
<dbReference type="Proteomes" id="UP000824334">
    <property type="component" value="Chromosome"/>
</dbReference>
<sequence length="49" mass="5425">MPSKLLIDEFDGGRATVRRQVEQTLAVLAVTGAVQRSDAGWFAPRRTPR</sequence>
<organism evidence="1 2">
    <name type="scientific">Brevundimonas nasdae</name>
    <dbReference type="NCBI Taxonomy" id="172043"/>
    <lineage>
        <taxon>Bacteria</taxon>
        <taxon>Pseudomonadati</taxon>
        <taxon>Pseudomonadota</taxon>
        <taxon>Alphaproteobacteria</taxon>
        <taxon>Caulobacterales</taxon>
        <taxon>Caulobacteraceae</taxon>
        <taxon>Brevundimonas</taxon>
    </lineage>
</organism>
<dbReference type="RefSeq" id="WP_219373679.1">
    <property type="nucleotide sequence ID" value="NZ_CP080034.1"/>
</dbReference>
<dbReference type="GeneID" id="94374440"/>
<evidence type="ECO:0008006" key="3">
    <source>
        <dbReference type="Google" id="ProtNLM"/>
    </source>
</evidence>
<reference evidence="1 2" key="1">
    <citation type="submission" date="2021-07" db="EMBL/GenBank/DDBJ databases">
        <title>Isolation and characterization of bacteria from a gold mining with a capacity of golden bioaccumulation.</title>
        <authorList>
            <person name="Yang X.J."/>
        </authorList>
    </citation>
    <scope>NUCLEOTIDE SEQUENCE [LARGE SCALE GENOMIC DNA]</scope>
    <source>
        <strain evidence="1 2">Au29</strain>
    </source>
</reference>
<proteinExistence type="predicted"/>
<dbReference type="EMBL" id="CP080034">
    <property type="protein sequence ID" value="QYC11201.1"/>
    <property type="molecule type" value="Genomic_DNA"/>
</dbReference>